<sequence>MELVDVRIGKIELEEVNPHLRRGRVESHLGKTTPRSPDRESNLNLPVLSSRAQHVKRVSQLRHQLLQFCNENRERRPTSEPPLPRSPTRTSKTITLAPRHPNFERVLLMARSTSGLDTGGGGSPNGSSKNRFTSSLTLVEKSSSCGSMFATLSPPLTVSETNSFHLLSFSCLALRRTRALSLFSTGFKECCSEKSDRVIHLFCSSYFPLVRCSSFQGVFVLGPVRVWGVSSEEGSPGVCVYQQPTEDREVV</sequence>
<dbReference type="EMBL" id="OB792657">
    <property type="protein sequence ID" value="CAD7423247.1"/>
    <property type="molecule type" value="Genomic_DNA"/>
</dbReference>
<accession>A0A7R9DZD7</accession>
<organism evidence="2">
    <name type="scientific">Timema monikensis</name>
    <dbReference type="NCBI Taxonomy" id="170555"/>
    <lineage>
        <taxon>Eukaryota</taxon>
        <taxon>Metazoa</taxon>
        <taxon>Ecdysozoa</taxon>
        <taxon>Arthropoda</taxon>
        <taxon>Hexapoda</taxon>
        <taxon>Insecta</taxon>
        <taxon>Pterygota</taxon>
        <taxon>Neoptera</taxon>
        <taxon>Polyneoptera</taxon>
        <taxon>Phasmatodea</taxon>
        <taxon>Timematodea</taxon>
        <taxon>Timematoidea</taxon>
        <taxon>Timematidae</taxon>
        <taxon>Timema</taxon>
    </lineage>
</organism>
<feature type="region of interest" description="Disordered" evidence="1">
    <location>
        <begin position="24"/>
        <end position="45"/>
    </location>
</feature>
<protein>
    <submittedName>
        <fullName evidence="2">Uncharacterized protein</fullName>
    </submittedName>
</protein>
<feature type="region of interest" description="Disordered" evidence="1">
    <location>
        <begin position="70"/>
        <end position="93"/>
    </location>
</feature>
<reference evidence="2" key="1">
    <citation type="submission" date="2020-11" db="EMBL/GenBank/DDBJ databases">
        <authorList>
            <person name="Tran Van P."/>
        </authorList>
    </citation>
    <scope>NUCLEOTIDE SEQUENCE</scope>
</reference>
<proteinExistence type="predicted"/>
<evidence type="ECO:0000313" key="2">
    <source>
        <dbReference type="EMBL" id="CAD7423247.1"/>
    </source>
</evidence>
<gene>
    <name evidence="2" type="ORF">TMSB3V08_LOCUS238</name>
</gene>
<evidence type="ECO:0000256" key="1">
    <source>
        <dbReference type="SAM" id="MobiDB-lite"/>
    </source>
</evidence>
<dbReference type="AlphaFoldDB" id="A0A7R9DZD7"/>
<name>A0A7R9DZD7_9NEOP</name>